<protein>
    <submittedName>
        <fullName evidence="7">Uncharacterized protein</fullName>
    </submittedName>
</protein>
<dbReference type="Proteomes" id="UP000032430">
    <property type="component" value="Chromosome I"/>
</dbReference>
<keyword evidence="3" id="KW-0677">Repeat</keyword>
<keyword evidence="1" id="KW-0853">WD repeat</keyword>
<accession>A0A098GA29</accession>
<dbReference type="HOGENOM" id="CLU_653450_0_0_6"/>
<dbReference type="InterPro" id="IPR036322">
    <property type="entry name" value="WD40_repeat_dom_sf"/>
</dbReference>
<keyword evidence="8" id="KW-1185">Reference proteome</keyword>
<dbReference type="SMART" id="SM00320">
    <property type="entry name" value="WD40"/>
    <property type="match status" value="3"/>
</dbReference>
<keyword evidence="5" id="KW-0131">Cell cycle</keyword>
<sequence>MTTEKQDTFTQKNKKPQTKPGPNRDRFIPTRPVSQTEREMQEALFAGTFDIPATREADILFHTMFGFSLTTLQRSRVLNFKLPEPESLMLKRREFSALDNIRILDAPNLVSDAYYNPLCWSELVYLGLGNTTYSYDLQTKSVRKVNEASATISALSCSNKFITQATTDSSLHFIDAQTYSQTSVNNLAIFTKIIPDASSSGTYLLGYRAENAPHRQYTVSHYDVRSGRMTFHITSFGERFAGLAFDKRNTLALGIGDSVGLWDVRKLHEPRLSFTGHTTVSKAIAFSPEDPKKIVTGGEVEDKTLQLWDVTSGTVLAQATTEGPVCDIHWITQHGFFATQGVGNPSISCWSKEGRRLVKEQSTAVPEQVLHSAQNPQDPCAIATTLADESLKFWSVKKEKKEEKESKLEGVSSLQWPVIR</sequence>
<keyword evidence="4" id="KW-0498">Mitosis</keyword>
<feature type="region of interest" description="Disordered" evidence="6">
    <location>
        <begin position="399"/>
        <end position="420"/>
    </location>
</feature>
<dbReference type="GO" id="GO:1990757">
    <property type="term" value="F:ubiquitin ligase activator activity"/>
    <property type="evidence" value="ECO:0007669"/>
    <property type="project" value="TreeGrafter"/>
</dbReference>
<dbReference type="Gene3D" id="2.130.10.10">
    <property type="entry name" value="YVTN repeat-like/Quinoprotein amine dehydrogenase"/>
    <property type="match status" value="1"/>
</dbReference>
<dbReference type="GO" id="GO:0051301">
    <property type="term" value="P:cell division"/>
    <property type="evidence" value="ECO:0007669"/>
    <property type="project" value="UniProtKB-KW"/>
</dbReference>
<dbReference type="GO" id="GO:1905786">
    <property type="term" value="P:positive regulation of anaphase-promoting complex-dependent catabolic process"/>
    <property type="evidence" value="ECO:0007669"/>
    <property type="project" value="TreeGrafter"/>
</dbReference>
<proteinExistence type="predicted"/>
<evidence type="ECO:0000256" key="1">
    <source>
        <dbReference type="ARBA" id="ARBA00022574"/>
    </source>
</evidence>
<dbReference type="OrthoDB" id="9765809at2"/>
<evidence type="ECO:0000256" key="3">
    <source>
        <dbReference type="ARBA" id="ARBA00022737"/>
    </source>
</evidence>
<keyword evidence="2" id="KW-0132">Cell division</keyword>
<gene>
    <name evidence="7" type="ORF">LFA_3511</name>
</gene>
<dbReference type="GO" id="GO:0010997">
    <property type="term" value="F:anaphase-promoting complex binding"/>
    <property type="evidence" value="ECO:0007669"/>
    <property type="project" value="InterPro"/>
</dbReference>
<dbReference type="InterPro" id="IPR015943">
    <property type="entry name" value="WD40/YVTN_repeat-like_dom_sf"/>
</dbReference>
<organism evidence="7 8">
    <name type="scientific">Legionella fallonii LLAP-10</name>
    <dbReference type="NCBI Taxonomy" id="1212491"/>
    <lineage>
        <taxon>Bacteria</taxon>
        <taxon>Pseudomonadati</taxon>
        <taxon>Pseudomonadota</taxon>
        <taxon>Gammaproteobacteria</taxon>
        <taxon>Legionellales</taxon>
        <taxon>Legionellaceae</taxon>
        <taxon>Legionella</taxon>
    </lineage>
</organism>
<dbReference type="GO" id="GO:0031145">
    <property type="term" value="P:anaphase-promoting complex-dependent catabolic process"/>
    <property type="evidence" value="ECO:0007669"/>
    <property type="project" value="TreeGrafter"/>
</dbReference>
<dbReference type="STRING" id="1212491.LFA_3511"/>
<dbReference type="PANTHER" id="PTHR19918">
    <property type="entry name" value="CELL DIVISION CYCLE 20 CDC20 FIZZY -RELATED"/>
    <property type="match status" value="1"/>
</dbReference>
<dbReference type="EMBL" id="LN614827">
    <property type="protein sequence ID" value="CEG58842.1"/>
    <property type="molecule type" value="Genomic_DNA"/>
</dbReference>
<feature type="region of interest" description="Disordered" evidence="6">
    <location>
        <begin position="1"/>
        <end position="29"/>
    </location>
</feature>
<dbReference type="InterPro" id="IPR001680">
    <property type="entry name" value="WD40_rpt"/>
</dbReference>
<dbReference type="SUPFAM" id="SSF50978">
    <property type="entry name" value="WD40 repeat-like"/>
    <property type="match status" value="1"/>
</dbReference>
<dbReference type="KEGG" id="lfa:LFA_3511"/>
<dbReference type="AlphaFoldDB" id="A0A098GA29"/>
<evidence type="ECO:0000256" key="5">
    <source>
        <dbReference type="ARBA" id="ARBA00023306"/>
    </source>
</evidence>
<name>A0A098GA29_9GAMM</name>
<evidence type="ECO:0000313" key="7">
    <source>
        <dbReference type="EMBL" id="CEG58842.1"/>
    </source>
</evidence>
<dbReference type="RefSeq" id="WP_045097077.1">
    <property type="nucleotide sequence ID" value="NZ_LN614827.1"/>
</dbReference>
<evidence type="ECO:0000256" key="6">
    <source>
        <dbReference type="SAM" id="MobiDB-lite"/>
    </source>
</evidence>
<evidence type="ECO:0000256" key="4">
    <source>
        <dbReference type="ARBA" id="ARBA00022776"/>
    </source>
</evidence>
<feature type="compositionally biased region" description="Basic and acidic residues" evidence="6">
    <location>
        <begin position="399"/>
        <end position="408"/>
    </location>
</feature>
<dbReference type="PANTHER" id="PTHR19918:SF8">
    <property type="entry name" value="FI02843P"/>
    <property type="match status" value="1"/>
</dbReference>
<dbReference type="InterPro" id="IPR033010">
    <property type="entry name" value="Cdc20/Fizzy"/>
</dbReference>
<evidence type="ECO:0000256" key="2">
    <source>
        <dbReference type="ARBA" id="ARBA00022618"/>
    </source>
</evidence>
<evidence type="ECO:0000313" key="8">
    <source>
        <dbReference type="Proteomes" id="UP000032430"/>
    </source>
</evidence>
<reference evidence="8" key="1">
    <citation type="submission" date="2014-09" db="EMBL/GenBank/DDBJ databases">
        <authorList>
            <person name="Gomez-Valero L."/>
        </authorList>
    </citation>
    <scope>NUCLEOTIDE SEQUENCE [LARGE SCALE GENOMIC DNA]</scope>
    <source>
        <strain evidence="8">ATCC700992</strain>
    </source>
</reference>